<keyword evidence="1" id="KW-1133">Transmembrane helix</keyword>
<keyword evidence="1" id="KW-0472">Membrane</keyword>
<comment type="caution">
    <text evidence="2">The sequence shown here is derived from an EMBL/GenBank/DDBJ whole genome shotgun (WGS) entry which is preliminary data.</text>
</comment>
<keyword evidence="3" id="KW-1185">Reference proteome</keyword>
<evidence type="ECO:0000313" key="3">
    <source>
        <dbReference type="Proteomes" id="UP000031671"/>
    </source>
</evidence>
<sequence>MENPLLCLLDVRSVMESSRNDLHSVYGNKLTMPFAPAVALGLAIFYYFF</sequence>
<keyword evidence="1" id="KW-0812">Transmembrane</keyword>
<dbReference type="Proteomes" id="UP000031671">
    <property type="component" value="Unassembled WGS sequence"/>
</dbReference>
<evidence type="ECO:0000256" key="1">
    <source>
        <dbReference type="SAM" id="Phobius"/>
    </source>
</evidence>
<proteinExistence type="predicted"/>
<gene>
    <name evidence="2" type="ORF">JCM19231_2268</name>
</gene>
<name>A0A0B8NUD9_9VIBR</name>
<dbReference type="EMBL" id="BBRZ01000003">
    <property type="protein sequence ID" value="GAM54379.1"/>
    <property type="molecule type" value="Genomic_DNA"/>
</dbReference>
<reference evidence="2 3" key="1">
    <citation type="submission" date="2015-01" db="EMBL/GenBank/DDBJ databases">
        <title>Vibrio sp. C1 JCM 19231 whole genome shotgun sequence.</title>
        <authorList>
            <person name="Sawabe T."/>
            <person name="Meirelles P."/>
            <person name="Feng G."/>
            <person name="Sayaka M."/>
            <person name="Hattori M."/>
            <person name="Ohkuma M."/>
        </authorList>
    </citation>
    <scope>NUCLEOTIDE SEQUENCE [LARGE SCALE GENOMIC DNA]</scope>
    <source>
        <strain evidence="3">JCM 19231</strain>
    </source>
</reference>
<feature type="transmembrane region" description="Helical" evidence="1">
    <location>
        <begin position="30"/>
        <end position="48"/>
    </location>
</feature>
<organism evidence="2 3">
    <name type="scientific">Vibrio ishigakensis</name>
    <dbReference type="NCBI Taxonomy" id="1481914"/>
    <lineage>
        <taxon>Bacteria</taxon>
        <taxon>Pseudomonadati</taxon>
        <taxon>Pseudomonadota</taxon>
        <taxon>Gammaproteobacteria</taxon>
        <taxon>Vibrionales</taxon>
        <taxon>Vibrionaceae</taxon>
        <taxon>Vibrio</taxon>
    </lineage>
</organism>
<evidence type="ECO:0000313" key="2">
    <source>
        <dbReference type="EMBL" id="GAM54379.1"/>
    </source>
</evidence>
<dbReference type="AlphaFoldDB" id="A0A0B8NUD9"/>
<protein>
    <submittedName>
        <fullName evidence="2">Uncharacterized protein</fullName>
    </submittedName>
</protein>
<reference evidence="2 3" key="2">
    <citation type="submission" date="2015-01" db="EMBL/GenBank/DDBJ databases">
        <authorList>
            <consortium name="NBRP consortium"/>
            <person name="Sawabe T."/>
            <person name="Meirelles P."/>
            <person name="Feng G."/>
            <person name="Sayaka M."/>
            <person name="Hattori M."/>
            <person name="Ohkuma M."/>
        </authorList>
    </citation>
    <scope>NUCLEOTIDE SEQUENCE [LARGE SCALE GENOMIC DNA]</scope>
    <source>
        <strain evidence="3">JCM 19231</strain>
    </source>
</reference>
<accession>A0A0B8NUD9</accession>